<evidence type="ECO:0000256" key="6">
    <source>
        <dbReference type="ARBA" id="ARBA00023136"/>
    </source>
</evidence>
<dbReference type="STRING" id="1503.CLPU_5c01320"/>
<keyword evidence="5" id="KW-0283">Flagellar rotation</keyword>
<keyword evidence="9" id="KW-0282">Flagellum</keyword>
<evidence type="ECO:0000313" key="9">
    <source>
        <dbReference type="EMBL" id="KNF08825.1"/>
    </source>
</evidence>
<dbReference type="InterPro" id="IPR051469">
    <property type="entry name" value="FliN/MopA/SpaO"/>
</dbReference>
<dbReference type="PANTHER" id="PTHR43484">
    <property type="match status" value="1"/>
</dbReference>
<dbReference type="NCBIfam" id="NF005995">
    <property type="entry name" value="PRK08119.1"/>
    <property type="match status" value="1"/>
</dbReference>
<evidence type="ECO:0000256" key="5">
    <source>
        <dbReference type="ARBA" id="ARBA00022779"/>
    </source>
</evidence>
<dbReference type="InterPro" id="IPR036429">
    <property type="entry name" value="SpoA-like_sf"/>
</dbReference>
<dbReference type="Pfam" id="PF01052">
    <property type="entry name" value="FliMN_C"/>
    <property type="match status" value="1"/>
</dbReference>
<name>A0A0L0WBT3_GOTPU</name>
<dbReference type="SUPFAM" id="SSF103039">
    <property type="entry name" value="CheC-like"/>
    <property type="match status" value="1"/>
</dbReference>
<comment type="similarity">
    <text evidence="2">Belongs to the FliN/MopA/SpaO family.</text>
</comment>
<evidence type="ECO:0000256" key="3">
    <source>
        <dbReference type="ARBA" id="ARBA00022475"/>
    </source>
</evidence>
<proteinExistence type="inferred from homology"/>
<dbReference type="InterPro" id="IPR012826">
    <property type="entry name" value="FliN"/>
</dbReference>
<organism evidence="9 10">
    <name type="scientific">Gottschalkia purinilytica</name>
    <name type="common">Clostridium purinilyticum</name>
    <dbReference type="NCBI Taxonomy" id="1503"/>
    <lineage>
        <taxon>Bacteria</taxon>
        <taxon>Bacillati</taxon>
        <taxon>Bacillota</taxon>
        <taxon>Tissierellia</taxon>
        <taxon>Tissierellales</taxon>
        <taxon>Gottschalkiaceae</taxon>
        <taxon>Gottschalkia</taxon>
    </lineage>
</organism>
<comment type="subcellular location">
    <subcellularLocation>
        <location evidence="1">Cell membrane</location>
        <topology evidence="1">Peripheral membrane protein</topology>
        <orientation evidence="1">Cytoplasmic side</orientation>
    </subcellularLocation>
</comment>
<keyword evidence="9" id="KW-0966">Cell projection</keyword>
<feature type="domain" description="CheC-like protein" evidence="8">
    <location>
        <begin position="133"/>
        <end position="166"/>
    </location>
</feature>
<evidence type="ECO:0000313" key="10">
    <source>
        <dbReference type="Proteomes" id="UP000037267"/>
    </source>
</evidence>
<dbReference type="PANTHER" id="PTHR43484:SF1">
    <property type="entry name" value="FLAGELLAR MOTOR SWITCH PROTEIN FLIN"/>
    <property type="match status" value="1"/>
</dbReference>
<dbReference type="GO" id="GO:0009425">
    <property type="term" value="C:bacterial-type flagellum basal body"/>
    <property type="evidence" value="ECO:0007669"/>
    <property type="project" value="InterPro"/>
</dbReference>
<dbReference type="PATRIC" id="fig|1503.3.peg.2657"/>
<gene>
    <name evidence="9" type="primary">fliY</name>
    <name evidence="9" type="ORF">CLPU_5c01320</name>
</gene>
<accession>A0A0L0WBT3</accession>
<dbReference type="GO" id="GO:0071973">
    <property type="term" value="P:bacterial-type flagellum-dependent cell motility"/>
    <property type="evidence" value="ECO:0007669"/>
    <property type="project" value="InterPro"/>
</dbReference>
<dbReference type="GO" id="GO:0016787">
    <property type="term" value="F:hydrolase activity"/>
    <property type="evidence" value="ECO:0007669"/>
    <property type="project" value="UniProtKB-KW"/>
</dbReference>
<dbReference type="InterPro" id="IPR028976">
    <property type="entry name" value="CheC-like_sf"/>
</dbReference>
<dbReference type="InterPro" id="IPR001172">
    <property type="entry name" value="FliN_T3SS_HrcQb"/>
</dbReference>
<dbReference type="Gene3D" id="3.40.1550.10">
    <property type="entry name" value="CheC-like"/>
    <property type="match status" value="1"/>
</dbReference>
<evidence type="ECO:0000256" key="2">
    <source>
        <dbReference type="ARBA" id="ARBA00009226"/>
    </source>
</evidence>
<keyword evidence="10" id="KW-1185">Reference proteome</keyword>
<keyword evidence="4" id="KW-0145">Chemotaxis</keyword>
<dbReference type="GO" id="GO:0006935">
    <property type="term" value="P:chemotaxis"/>
    <property type="evidence" value="ECO:0007669"/>
    <property type="project" value="UniProtKB-KW"/>
</dbReference>
<feature type="domain" description="Flagellar motor switch protein FliN-like C-terminal" evidence="7">
    <location>
        <begin position="300"/>
        <end position="369"/>
    </location>
</feature>
<dbReference type="InterPro" id="IPR001543">
    <property type="entry name" value="FliN-like_C"/>
</dbReference>
<dbReference type="GO" id="GO:0005886">
    <property type="term" value="C:plasma membrane"/>
    <property type="evidence" value="ECO:0007669"/>
    <property type="project" value="UniProtKB-SubCell"/>
</dbReference>
<evidence type="ECO:0000259" key="8">
    <source>
        <dbReference type="Pfam" id="PF04509"/>
    </source>
</evidence>
<feature type="domain" description="CheC-like protein" evidence="8">
    <location>
        <begin position="34"/>
        <end position="70"/>
    </location>
</feature>
<protein>
    <submittedName>
        <fullName evidence="9">Flagellar motor switch phosphatase FliY</fullName>
        <ecNumber evidence="9">3.-.-.-</ecNumber>
    </submittedName>
</protein>
<dbReference type="InterPro" id="IPR007597">
    <property type="entry name" value="CheC"/>
</dbReference>
<dbReference type="Gene3D" id="2.30.330.10">
    <property type="entry name" value="SpoA-like"/>
    <property type="match status" value="1"/>
</dbReference>
<keyword evidence="3" id="KW-1003">Cell membrane</keyword>
<sequence>MNQMTDKLLNQDEIDVLLGDNSQESEEVEILSDIEKDALGEIGNISMGTAATTLFTLLGQKVTITTPRVTVTTIKELGELYNIPFVAIDVRYKMGLEGMNLLIMKIEDVKIIADLMMGGEGRDVSGDITEIDLSAIGEAMNQMVGSGCTSLSEMFGTMIDIEPPRSFEISLQDNKLDIFESEEKIVKVSFRMVVGDLIDSEMMQLIPLNFAQEMVTKLLKADGDKIESNKSEGANMNNNDNEIKNKTEYKEVSSGNMQNIAQNSEIHRKMQQETVTVKNLEFEQFENIEEPKYNESIDIIQEIPVEITVQLGRTMRKIGEILEYGPGTIIELDKVLGEPLDVFANGKFIAKGEVVVIEDNFGVRITEIVSPSKRINRK</sequence>
<dbReference type="Pfam" id="PF04509">
    <property type="entry name" value="CheC"/>
    <property type="match status" value="2"/>
</dbReference>
<dbReference type="SUPFAM" id="SSF101801">
    <property type="entry name" value="Surface presentation of antigens (SPOA)"/>
    <property type="match status" value="1"/>
</dbReference>
<evidence type="ECO:0000256" key="4">
    <source>
        <dbReference type="ARBA" id="ARBA00022500"/>
    </source>
</evidence>
<dbReference type="AlphaFoldDB" id="A0A0L0WBT3"/>
<dbReference type="PRINTS" id="PR00956">
    <property type="entry name" value="FLGMOTORFLIN"/>
</dbReference>
<keyword evidence="9" id="KW-0378">Hydrolase</keyword>
<dbReference type="Proteomes" id="UP000037267">
    <property type="component" value="Unassembled WGS sequence"/>
</dbReference>
<dbReference type="EMBL" id="LGSS01000005">
    <property type="protein sequence ID" value="KNF08825.1"/>
    <property type="molecule type" value="Genomic_DNA"/>
</dbReference>
<dbReference type="GO" id="GO:0003774">
    <property type="term" value="F:cytoskeletal motor activity"/>
    <property type="evidence" value="ECO:0007669"/>
    <property type="project" value="InterPro"/>
</dbReference>
<keyword evidence="9" id="KW-0969">Cilium</keyword>
<evidence type="ECO:0000259" key="7">
    <source>
        <dbReference type="Pfam" id="PF01052"/>
    </source>
</evidence>
<dbReference type="CDD" id="cd17907">
    <property type="entry name" value="FliY_FliN-Y"/>
    <property type="match status" value="1"/>
</dbReference>
<keyword evidence="6" id="KW-0472">Membrane</keyword>
<evidence type="ECO:0000256" key="1">
    <source>
        <dbReference type="ARBA" id="ARBA00004413"/>
    </source>
</evidence>
<reference evidence="10" key="1">
    <citation type="submission" date="2015-07" db="EMBL/GenBank/DDBJ databases">
        <title>Draft genome sequence of the purine-degrading Gottschalkia purinilyticum DSM 1384 (formerly Clostridium purinilyticum).</title>
        <authorList>
            <person name="Poehlein A."/>
            <person name="Schiel-Bengelsdorf B."/>
            <person name="Bengelsdorf F.R."/>
            <person name="Daniel R."/>
            <person name="Duerre P."/>
        </authorList>
    </citation>
    <scope>NUCLEOTIDE SEQUENCE [LARGE SCALE GENOMIC DNA]</scope>
    <source>
        <strain evidence="10">DSM 1384</strain>
    </source>
</reference>
<comment type="caution">
    <text evidence="9">The sequence shown here is derived from an EMBL/GenBank/DDBJ whole genome shotgun (WGS) entry which is preliminary data.</text>
</comment>
<dbReference type="NCBIfam" id="TIGR02480">
    <property type="entry name" value="fliN"/>
    <property type="match status" value="1"/>
</dbReference>
<dbReference type="EC" id="3.-.-.-" evidence="9"/>